<evidence type="ECO:0000313" key="8">
    <source>
        <dbReference type="Proteomes" id="UP000268469"/>
    </source>
</evidence>
<dbReference type="Proteomes" id="UP000268469">
    <property type="component" value="Unassembled WGS sequence"/>
</dbReference>
<feature type="domain" description="Secretion system C-terminal sorting" evidence="6">
    <location>
        <begin position="457"/>
        <end position="521"/>
    </location>
</feature>
<dbReference type="EMBL" id="QNBE01000078">
    <property type="protein sequence ID" value="RKX69559.1"/>
    <property type="molecule type" value="Genomic_DNA"/>
</dbReference>
<evidence type="ECO:0000256" key="1">
    <source>
        <dbReference type="ARBA" id="ARBA00004167"/>
    </source>
</evidence>
<dbReference type="PANTHER" id="PTHR21419">
    <property type="match status" value="1"/>
</dbReference>
<comment type="subcellular location">
    <subcellularLocation>
        <location evidence="1">Membrane</location>
        <topology evidence="1">Single-pass membrane protein</topology>
    </subcellularLocation>
</comment>
<accession>A0A660SFG3</accession>
<keyword evidence="5" id="KW-0472">Membrane</keyword>
<dbReference type="SUPFAM" id="SSF69318">
    <property type="entry name" value="Integrin alpha N-terminal domain"/>
    <property type="match status" value="1"/>
</dbReference>
<dbReference type="InterPro" id="IPR026444">
    <property type="entry name" value="Secre_tail"/>
</dbReference>
<dbReference type="InterPro" id="IPR045232">
    <property type="entry name" value="FAM234"/>
</dbReference>
<dbReference type="Pfam" id="PF13517">
    <property type="entry name" value="FG-GAP_3"/>
    <property type="match status" value="3"/>
</dbReference>
<sequence length="529" mass="57686">MGLLLSLLIGIQPLWIYHARAPMLASLTSGDLDSDGQDELIAATYGRGPNPYNSGIIFAFELNGDSLPGWPVEVTNGPIPSTPVIGDIDGDGKNELVVGNWSRLFVLKSDGSNYPGWPRSYGAYYSPALEDLDQDGDMEIIYPSGSKIYVFQHDGTILPGFPVSVPHDNAGTPAVADIDGDGLYEIVAGINRGPVTQGRFELYAWNDDGTVVSGFPVFLCGIIKSPPALGDLDGDGTVEIVVDAYHSSNYDTLYVLDGSGNIKPGWPVCIPYCRLSGPALADLDRDGDLEILTISGWGYSPPIPSKVHAYHHDGTPVQNWPVTIGNIPTGNSSPIVSEIDGDTNLLEILVKAQDRIYAFHADGSPVAGFPYALSDSNHSGTTSPSPVVGDLDHDQDVEYCFSSCFGEIHFFDESSFFDERFEEWPMFKHEERNTGYYPGPSGPEVAEGRGSQPHLRIWPNPFKDLVNIRVKKAEKWLRIYDISGRLVKKLEILPEISWDGTDERGQKLPTGIYLLVVPESGIEKLILAR</sequence>
<organism evidence="7 8">
    <name type="scientific">candidate division WOR-3 bacterium</name>
    <dbReference type="NCBI Taxonomy" id="2052148"/>
    <lineage>
        <taxon>Bacteria</taxon>
        <taxon>Bacteria division WOR-3</taxon>
    </lineage>
</organism>
<keyword evidence="2" id="KW-0812">Transmembrane</keyword>
<dbReference type="InterPro" id="IPR028994">
    <property type="entry name" value="Integrin_alpha_N"/>
</dbReference>
<keyword evidence="4" id="KW-1133">Transmembrane helix</keyword>
<protein>
    <recommendedName>
        <fullName evidence="6">Secretion system C-terminal sorting domain-containing protein</fullName>
    </recommendedName>
</protein>
<dbReference type="Pfam" id="PF18962">
    <property type="entry name" value="Por_Secre_tail"/>
    <property type="match status" value="1"/>
</dbReference>
<dbReference type="GO" id="GO:0016020">
    <property type="term" value="C:membrane"/>
    <property type="evidence" value="ECO:0007669"/>
    <property type="project" value="UniProtKB-SubCell"/>
</dbReference>
<name>A0A660SFG3_UNCW3</name>
<dbReference type="InterPro" id="IPR013517">
    <property type="entry name" value="FG-GAP"/>
</dbReference>
<keyword evidence="3" id="KW-0732">Signal</keyword>
<evidence type="ECO:0000256" key="5">
    <source>
        <dbReference type="ARBA" id="ARBA00023136"/>
    </source>
</evidence>
<comment type="caution">
    <text evidence="7">The sequence shown here is derived from an EMBL/GenBank/DDBJ whole genome shotgun (WGS) entry which is preliminary data.</text>
</comment>
<evidence type="ECO:0000256" key="4">
    <source>
        <dbReference type="ARBA" id="ARBA00022989"/>
    </source>
</evidence>
<dbReference type="AlphaFoldDB" id="A0A660SFG3"/>
<evidence type="ECO:0000259" key="6">
    <source>
        <dbReference type="Pfam" id="PF18962"/>
    </source>
</evidence>
<proteinExistence type="predicted"/>
<reference evidence="7 8" key="1">
    <citation type="submission" date="2018-06" db="EMBL/GenBank/DDBJ databases">
        <title>Extensive metabolic versatility and redundancy in microbially diverse, dynamic hydrothermal sediments.</title>
        <authorList>
            <person name="Dombrowski N."/>
            <person name="Teske A."/>
            <person name="Baker B.J."/>
        </authorList>
    </citation>
    <scope>NUCLEOTIDE SEQUENCE [LARGE SCALE GENOMIC DNA]</scope>
    <source>
        <strain evidence="7">B36_G15</strain>
    </source>
</reference>
<dbReference type="PANTHER" id="PTHR21419:SF23">
    <property type="entry name" value="PROTEIN DEFECTIVE IN EXINE FORMATION 1"/>
    <property type="match status" value="1"/>
</dbReference>
<evidence type="ECO:0000313" key="7">
    <source>
        <dbReference type="EMBL" id="RKX69559.1"/>
    </source>
</evidence>
<evidence type="ECO:0000256" key="2">
    <source>
        <dbReference type="ARBA" id="ARBA00022692"/>
    </source>
</evidence>
<dbReference type="Gene3D" id="2.60.40.4070">
    <property type="match status" value="1"/>
</dbReference>
<dbReference type="Gene3D" id="2.130.10.130">
    <property type="entry name" value="Integrin alpha, N-terminal"/>
    <property type="match status" value="2"/>
</dbReference>
<gene>
    <name evidence="7" type="ORF">DRP53_07845</name>
</gene>
<evidence type="ECO:0000256" key="3">
    <source>
        <dbReference type="ARBA" id="ARBA00022729"/>
    </source>
</evidence>